<protein>
    <submittedName>
        <fullName evidence="1">Uncharacterized protein</fullName>
    </submittedName>
</protein>
<evidence type="ECO:0000313" key="2">
    <source>
        <dbReference type="Proteomes" id="UP000465866"/>
    </source>
</evidence>
<accession>A0A7I7L2V9</accession>
<gene>
    <name evidence="1" type="ORF">MCOO_47300</name>
</gene>
<evidence type="ECO:0000313" key="1">
    <source>
        <dbReference type="EMBL" id="BBX48715.1"/>
    </source>
</evidence>
<keyword evidence="2" id="KW-1185">Reference proteome</keyword>
<organism evidence="1 2">
    <name type="scientific">Mycobacterium cookii</name>
    <dbReference type="NCBI Taxonomy" id="1775"/>
    <lineage>
        <taxon>Bacteria</taxon>
        <taxon>Bacillati</taxon>
        <taxon>Actinomycetota</taxon>
        <taxon>Actinomycetes</taxon>
        <taxon>Mycobacteriales</taxon>
        <taxon>Mycobacteriaceae</taxon>
        <taxon>Mycobacterium</taxon>
    </lineage>
</organism>
<dbReference type="EMBL" id="AP022569">
    <property type="protein sequence ID" value="BBX48715.1"/>
    <property type="molecule type" value="Genomic_DNA"/>
</dbReference>
<dbReference type="AlphaFoldDB" id="A0A7I7L2V9"/>
<dbReference type="Proteomes" id="UP000465866">
    <property type="component" value="Chromosome"/>
</dbReference>
<proteinExistence type="predicted"/>
<sequence>MPWACAVPANPKTSEAPKASTATVNVTAFRMLGARVVIGSFPRAVSGFFVAVVNLNPVNGMVRLGSAVTRAGS</sequence>
<dbReference type="KEGG" id="mcoo:MCOO_47300"/>
<name>A0A7I7L2V9_9MYCO</name>
<reference evidence="1 2" key="1">
    <citation type="journal article" date="2019" name="Emerg. Microbes Infect.">
        <title>Comprehensive subspecies identification of 175 nontuberculous mycobacteria species based on 7547 genomic profiles.</title>
        <authorList>
            <person name="Matsumoto Y."/>
            <person name="Kinjo T."/>
            <person name="Motooka D."/>
            <person name="Nabeya D."/>
            <person name="Jung N."/>
            <person name="Uechi K."/>
            <person name="Horii T."/>
            <person name="Iida T."/>
            <person name="Fujita J."/>
            <person name="Nakamura S."/>
        </authorList>
    </citation>
    <scope>NUCLEOTIDE SEQUENCE [LARGE SCALE GENOMIC DNA]</scope>
    <source>
        <strain evidence="1 2">JCM 12404</strain>
    </source>
</reference>